<dbReference type="OrthoDB" id="341565at2759"/>
<accession>A0A1J4MF24</accession>
<dbReference type="Proteomes" id="UP000186804">
    <property type="component" value="Unassembled WGS sequence"/>
</dbReference>
<dbReference type="GeneID" id="92367350"/>
<sequence length="217" mass="23903">MSEPSDPIYYTRSNFNYVEGLVDIKVNCSNENSKLISRINDCKFGRAASEYSCSGGSMVGIISDSSDASNLDSLSPIKNVELSVSEVSTISSARSNKTDKLQRGRSPSLSYTTASLIDKRNGCLLRSDSNRVVNMDNKSTSTLLISQNDRMPASVVSRKKANNSPRKSQGNMILFNKLSSSNSFNDQSTQDEKIRSSVCFFTEICSCMGFRIKNVNY</sequence>
<proteinExistence type="predicted"/>
<dbReference type="AlphaFoldDB" id="A0A1J4MF24"/>
<keyword evidence="2" id="KW-1185">Reference proteome</keyword>
<name>A0A1J4MF24_9CRYT</name>
<gene>
    <name evidence="1" type="ORF">cand_031660</name>
</gene>
<comment type="caution">
    <text evidence="1">The sequence shown here is derived from an EMBL/GenBank/DDBJ whole genome shotgun (WGS) entry which is preliminary data.</text>
</comment>
<protein>
    <submittedName>
        <fullName evidence="1">Uncharacterized protein</fullName>
    </submittedName>
</protein>
<evidence type="ECO:0000313" key="2">
    <source>
        <dbReference type="Proteomes" id="UP000186804"/>
    </source>
</evidence>
<dbReference type="RefSeq" id="XP_067066643.1">
    <property type="nucleotide sequence ID" value="XM_067213392.1"/>
</dbReference>
<reference evidence="1 2" key="1">
    <citation type="submission" date="2016-10" db="EMBL/GenBank/DDBJ databases">
        <title>Reductive evolution of mitochondrial metabolism and differential evolution of invasion-related proteins in Cryptosporidium.</title>
        <authorList>
            <person name="Liu S."/>
            <person name="Roellig D.M."/>
            <person name="Guo Y."/>
            <person name="Li N."/>
            <person name="Frace M.A."/>
            <person name="Tang K."/>
            <person name="Zhang L."/>
            <person name="Feng Y."/>
            <person name="Xiao L."/>
        </authorList>
    </citation>
    <scope>NUCLEOTIDE SEQUENCE [LARGE SCALE GENOMIC DNA]</scope>
    <source>
        <strain evidence="1">30847</strain>
    </source>
</reference>
<evidence type="ECO:0000313" key="1">
    <source>
        <dbReference type="EMBL" id="OII71453.1"/>
    </source>
</evidence>
<dbReference type="EMBL" id="LRBS01000121">
    <property type="protein sequence ID" value="OII71453.1"/>
    <property type="molecule type" value="Genomic_DNA"/>
</dbReference>
<dbReference type="VEuPathDB" id="CryptoDB:cand_031660"/>
<organism evidence="1 2">
    <name type="scientific">Cryptosporidium andersoni</name>
    <dbReference type="NCBI Taxonomy" id="117008"/>
    <lineage>
        <taxon>Eukaryota</taxon>
        <taxon>Sar</taxon>
        <taxon>Alveolata</taxon>
        <taxon>Apicomplexa</taxon>
        <taxon>Conoidasida</taxon>
        <taxon>Coccidia</taxon>
        <taxon>Eucoccidiorida</taxon>
        <taxon>Eimeriorina</taxon>
        <taxon>Cryptosporidiidae</taxon>
        <taxon>Cryptosporidium</taxon>
    </lineage>
</organism>